<dbReference type="InterPro" id="IPR003690">
    <property type="entry name" value="MTERF"/>
</dbReference>
<evidence type="ECO:0008006" key="5">
    <source>
        <dbReference type="Google" id="ProtNLM"/>
    </source>
</evidence>
<dbReference type="EMBL" id="JAIWYP010000009">
    <property type="protein sequence ID" value="KAH3768731.1"/>
    <property type="molecule type" value="Genomic_DNA"/>
</dbReference>
<evidence type="ECO:0000256" key="2">
    <source>
        <dbReference type="ARBA" id="ARBA00022946"/>
    </source>
</evidence>
<sequence>MSCQLLKKYLMASKQVSFCRWNYAVRHFRATVASSVSLRICEKFKLQENHCKMNLCSKSLHISTALDARRSRYKNSGAHISNLNDNETLVQKGDSPLEVQEFTRHSESETESVIENNVSERRQKHRGLFHGERDEIIDYENELTNNITAENEGETSVSIFERAAQELKEHKYSDTGETNIMDATWEGRSELTSTKTIGDIREIYKTDEGYKIREMKKMRRMELVAIKQEIKRYDQRREFFSSEGAFEGNESLDIAIEHKGEFHHVPMKVPIPKLNNFLPIFTENVDLQKLVDIGVDLSKVQKEGIAEDILNMNFDQDIKPILVFFTDRGVKPDQLGEVISSCPALLKQEVHNLKVRYSYFRSKNFPRDAIAEMIIKDPTFLAMAVEQIDVRLGFLQKYLNLTGAEIRGMRGTLAPLIHLKQRHIEEAFNNMKFVIRFTPEEIKTMVLQWPQIIRHDAQSVVRNYDYVNDVMDIPHAHIAKFPQILTTSVHNVSWRHRFLLYVGAAQYDPLLPNYVSLTRLIEGDDETWCKDVAKSSLETYDKFLRMI</sequence>
<accession>A0A9D4DXG5</accession>
<proteinExistence type="inferred from homology"/>
<evidence type="ECO:0000313" key="4">
    <source>
        <dbReference type="Proteomes" id="UP000828390"/>
    </source>
</evidence>
<keyword evidence="4" id="KW-1185">Reference proteome</keyword>
<keyword evidence="2" id="KW-0809">Transit peptide</keyword>
<evidence type="ECO:0000256" key="1">
    <source>
        <dbReference type="ARBA" id="ARBA00007692"/>
    </source>
</evidence>
<gene>
    <name evidence="3" type="ORF">DPMN_169948</name>
</gene>
<protein>
    <recommendedName>
        <fullName evidence="5">Transcription termination factor 3, mitochondrial</fullName>
    </recommendedName>
</protein>
<dbReference type="GO" id="GO:0006390">
    <property type="term" value="P:mitochondrial transcription"/>
    <property type="evidence" value="ECO:0007669"/>
    <property type="project" value="TreeGrafter"/>
</dbReference>
<organism evidence="3 4">
    <name type="scientific">Dreissena polymorpha</name>
    <name type="common">Zebra mussel</name>
    <name type="synonym">Mytilus polymorpha</name>
    <dbReference type="NCBI Taxonomy" id="45954"/>
    <lineage>
        <taxon>Eukaryota</taxon>
        <taxon>Metazoa</taxon>
        <taxon>Spiralia</taxon>
        <taxon>Lophotrochozoa</taxon>
        <taxon>Mollusca</taxon>
        <taxon>Bivalvia</taxon>
        <taxon>Autobranchia</taxon>
        <taxon>Heteroconchia</taxon>
        <taxon>Euheterodonta</taxon>
        <taxon>Imparidentia</taxon>
        <taxon>Neoheterodontei</taxon>
        <taxon>Myida</taxon>
        <taxon>Dreissenoidea</taxon>
        <taxon>Dreissenidae</taxon>
        <taxon>Dreissena</taxon>
    </lineage>
</organism>
<dbReference type="GO" id="GO:0061668">
    <property type="term" value="P:mitochondrial ribosome assembly"/>
    <property type="evidence" value="ECO:0007669"/>
    <property type="project" value="TreeGrafter"/>
</dbReference>
<dbReference type="AlphaFoldDB" id="A0A9D4DXG5"/>
<dbReference type="Proteomes" id="UP000828390">
    <property type="component" value="Unassembled WGS sequence"/>
</dbReference>
<comment type="caution">
    <text evidence="3">The sequence shown here is derived from an EMBL/GenBank/DDBJ whole genome shotgun (WGS) entry which is preliminary data.</text>
</comment>
<reference evidence="3" key="2">
    <citation type="submission" date="2020-11" db="EMBL/GenBank/DDBJ databases">
        <authorList>
            <person name="McCartney M.A."/>
            <person name="Auch B."/>
            <person name="Kono T."/>
            <person name="Mallez S."/>
            <person name="Becker A."/>
            <person name="Gohl D.M."/>
            <person name="Silverstein K.A.T."/>
            <person name="Koren S."/>
            <person name="Bechman K.B."/>
            <person name="Herman A."/>
            <person name="Abrahante J.E."/>
            <person name="Garbe J."/>
        </authorList>
    </citation>
    <scope>NUCLEOTIDE SEQUENCE</scope>
    <source>
        <strain evidence="3">Duluth1</strain>
        <tissue evidence="3">Whole animal</tissue>
    </source>
</reference>
<dbReference type="PANTHER" id="PTHR13068">
    <property type="entry name" value="CGI-12 PROTEIN-RELATED"/>
    <property type="match status" value="1"/>
</dbReference>
<dbReference type="PANTHER" id="PTHR13068:SF112">
    <property type="entry name" value="TRANSCRIPTION TERMINATION FACTOR 3, MITOCHONDRIAL"/>
    <property type="match status" value="1"/>
</dbReference>
<dbReference type="Pfam" id="PF02536">
    <property type="entry name" value="mTERF"/>
    <property type="match status" value="1"/>
</dbReference>
<dbReference type="GO" id="GO:0003676">
    <property type="term" value="F:nucleic acid binding"/>
    <property type="evidence" value="ECO:0007669"/>
    <property type="project" value="InterPro"/>
</dbReference>
<comment type="similarity">
    <text evidence="1">Belongs to the mTERF family.</text>
</comment>
<dbReference type="Gene3D" id="1.25.70.10">
    <property type="entry name" value="Transcription termination factor 3, mitochondrial"/>
    <property type="match status" value="1"/>
</dbReference>
<dbReference type="SMART" id="SM00733">
    <property type="entry name" value="Mterf"/>
    <property type="match status" value="4"/>
</dbReference>
<dbReference type="GO" id="GO:0005739">
    <property type="term" value="C:mitochondrion"/>
    <property type="evidence" value="ECO:0007669"/>
    <property type="project" value="TreeGrafter"/>
</dbReference>
<name>A0A9D4DXG5_DREPO</name>
<dbReference type="InterPro" id="IPR038538">
    <property type="entry name" value="MTERF_sf"/>
</dbReference>
<evidence type="ECO:0000313" key="3">
    <source>
        <dbReference type="EMBL" id="KAH3768731.1"/>
    </source>
</evidence>
<dbReference type="OrthoDB" id="637682at2759"/>
<reference evidence="3" key="1">
    <citation type="journal article" date="2019" name="bioRxiv">
        <title>The Genome of the Zebra Mussel, Dreissena polymorpha: A Resource for Invasive Species Research.</title>
        <authorList>
            <person name="McCartney M.A."/>
            <person name="Auch B."/>
            <person name="Kono T."/>
            <person name="Mallez S."/>
            <person name="Zhang Y."/>
            <person name="Obille A."/>
            <person name="Becker A."/>
            <person name="Abrahante J.E."/>
            <person name="Garbe J."/>
            <person name="Badalamenti J.P."/>
            <person name="Herman A."/>
            <person name="Mangelson H."/>
            <person name="Liachko I."/>
            <person name="Sullivan S."/>
            <person name="Sone E.D."/>
            <person name="Koren S."/>
            <person name="Silverstein K.A.T."/>
            <person name="Beckman K.B."/>
            <person name="Gohl D.M."/>
        </authorList>
    </citation>
    <scope>NUCLEOTIDE SEQUENCE</scope>
    <source>
        <strain evidence="3">Duluth1</strain>
        <tissue evidence="3">Whole animal</tissue>
    </source>
</reference>